<dbReference type="PANTHER" id="PTHR30093">
    <property type="entry name" value="GENERAL SECRETION PATHWAY PROTEIN G"/>
    <property type="match status" value="1"/>
</dbReference>
<keyword evidence="1" id="KW-0472">Membrane</keyword>
<dbReference type="InterPro" id="IPR045584">
    <property type="entry name" value="Pilin-like"/>
</dbReference>
<protein>
    <recommendedName>
        <fullName evidence="2">DUF1559 domain-containing protein</fullName>
    </recommendedName>
</protein>
<dbReference type="Gene3D" id="3.30.700.10">
    <property type="entry name" value="Glycoprotein, Type 4 Pilin"/>
    <property type="match status" value="1"/>
</dbReference>
<sequence>MRFLSHRKAFTLIELLVVIAIIAILIGLLLPAVQKVREAAARMKCSNNLKQLILACHSYESANGMLPPAGRSYGWCPSAAGGAGDAQILNLNGLTLLLPYIEQDNLFRQFNTQQTMADIGSAATRNANGVMVGDPTTNGNAAAAGTIVTTFLCPSDSSAQPTDRLSGGYYGPGGSFRGAATNYDFVASDTDFSICNYWRTAGTLRRMFGENSTTKITDVTDGTSNTLAIGETTRWHSNGAAFAWAYRGWVMSGVDPGTSNPGINLWHLPAVHPTWQNPPYTPVPGRIRTWWAAAGSMHTGGCHFAFGDGSVRFINENTPGATLEALCTMGGGEVINLP</sequence>
<evidence type="ECO:0000313" key="3">
    <source>
        <dbReference type="EMBL" id="VIP05794.1"/>
    </source>
</evidence>
<dbReference type="InterPro" id="IPR011453">
    <property type="entry name" value="DUF1559"/>
</dbReference>
<dbReference type="NCBIfam" id="TIGR02532">
    <property type="entry name" value="IV_pilin_GFxxxE"/>
    <property type="match status" value="1"/>
</dbReference>
<dbReference type="InParanoid" id="A0A6C2YWF8"/>
<organism evidence="3">
    <name type="scientific">Tuwongella immobilis</name>
    <dbReference type="NCBI Taxonomy" id="692036"/>
    <lineage>
        <taxon>Bacteria</taxon>
        <taxon>Pseudomonadati</taxon>
        <taxon>Planctomycetota</taxon>
        <taxon>Planctomycetia</taxon>
        <taxon>Gemmatales</taxon>
        <taxon>Gemmataceae</taxon>
        <taxon>Tuwongella</taxon>
    </lineage>
</organism>
<dbReference type="KEGG" id="tim:GMBLW1_33990"/>
<accession>A0A6C2YWF8</accession>
<feature type="domain" description="DUF1559" evidence="2">
    <location>
        <begin position="34"/>
        <end position="318"/>
    </location>
</feature>
<dbReference type="RefSeq" id="WP_162661032.1">
    <property type="nucleotide sequence ID" value="NZ_LR593887.1"/>
</dbReference>
<evidence type="ECO:0000256" key="1">
    <source>
        <dbReference type="SAM" id="Phobius"/>
    </source>
</evidence>
<reference evidence="3" key="1">
    <citation type="submission" date="2019-04" db="EMBL/GenBank/DDBJ databases">
        <authorList>
            <consortium name="Science for Life Laboratories"/>
        </authorList>
    </citation>
    <scope>NUCLEOTIDE SEQUENCE</scope>
    <source>
        <strain evidence="3">MBLW1</strain>
    </source>
</reference>
<evidence type="ECO:0000313" key="4">
    <source>
        <dbReference type="Proteomes" id="UP000464378"/>
    </source>
</evidence>
<keyword evidence="4" id="KW-1185">Reference proteome</keyword>
<keyword evidence="1" id="KW-1133">Transmembrane helix</keyword>
<gene>
    <name evidence="3" type="ORF">GMBLW1_33990</name>
</gene>
<dbReference type="Proteomes" id="UP000464378">
    <property type="component" value="Chromosome"/>
</dbReference>
<dbReference type="NCBIfam" id="TIGR04294">
    <property type="entry name" value="pre_pil_HX9DG"/>
    <property type="match status" value="1"/>
</dbReference>
<dbReference type="PANTHER" id="PTHR30093:SF2">
    <property type="entry name" value="TYPE II SECRETION SYSTEM PROTEIN H"/>
    <property type="match status" value="1"/>
</dbReference>
<dbReference type="InterPro" id="IPR027558">
    <property type="entry name" value="Pre_pil_HX9DG_C"/>
</dbReference>
<dbReference type="Pfam" id="PF07596">
    <property type="entry name" value="SBP_bac_10"/>
    <property type="match status" value="1"/>
</dbReference>
<dbReference type="EMBL" id="LR593887">
    <property type="protein sequence ID" value="VTS08944.1"/>
    <property type="molecule type" value="Genomic_DNA"/>
</dbReference>
<dbReference type="SUPFAM" id="SSF54523">
    <property type="entry name" value="Pili subunits"/>
    <property type="match status" value="1"/>
</dbReference>
<name>A0A6C2YWF8_9BACT</name>
<dbReference type="Pfam" id="PF07963">
    <property type="entry name" value="N_methyl"/>
    <property type="match status" value="1"/>
</dbReference>
<dbReference type="InterPro" id="IPR012902">
    <property type="entry name" value="N_methyl_site"/>
</dbReference>
<keyword evidence="1" id="KW-0812">Transmembrane</keyword>
<dbReference type="EMBL" id="LR586016">
    <property type="protein sequence ID" value="VIP05794.1"/>
    <property type="molecule type" value="Genomic_DNA"/>
</dbReference>
<dbReference type="AlphaFoldDB" id="A0A6C2YWF8"/>
<evidence type="ECO:0000259" key="2">
    <source>
        <dbReference type="Pfam" id="PF07596"/>
    </source>
</evidence>
<feature type="transmembrane region" description="Helical" evidence="1">
    <location>
        <begin position="12"/>
        <end position="33"/>
    </location>
</feature>
<proteinExistence type="predicted"/>